<evidence type="ECO:0000313" key="2">
    <source>
        <dbReference type="EMBL" id="NEE04409.1"/>
    </source>
</evidence>
<gene>
    <name evidence="2" type="ORF">G1H10_30005</name>
</gene>
<name>A0A6L9SGU2_9ACTN</name>
<evidence type="ECO:0000256" key="1">
    <source>
        <dbReference type="SAM" id="MobiDB-lite"/>
    </source>
</evidence>
<evidence type="ECO:0000313" key="3">
    <source>
        <dbReference type="Proteomes" id="UP000475214"/>
    </source>
</evidence>
<dbReference type="PROSITE" id="PS51257">
    <property type="entry name" value="PROKAR_LIPOPROTEIN"/>
    <property type="match status" value="1"/>
</dbReference>
<sequence length="319" mass="33717">MRTLAFGALALLVLTACGEDSAEQDDIVAPADSVAVSEGQDGSEEGERMESGGDIAHPPNVVVRAGDQSLSLQPYAFCWGNGCADGAPPEPPPDIGEHAALTVEFPEENWEFSASFRRADDPCARTQTLDLERRSPTTFELSPAGFADTYVVDLFGQGDTGDVATQFRWTTTADGALPEPWTHLAILAEHDGEVDSYGVEFAVGNLARSPEEVAATITVTAAGGESLSFEPTRSDTGPAGCETTEGLLSWYGPERQGLEAAALGDPPFTYTVELLLDGERYAGTATWPDDEIPGNEPAVYLEFEPALPALSTDDRPTGG</sequence>
<dbReference type="AlphaFoldDB" id="A0A6L9SGU2"/>
<accession>A0A6L9SGU2</accession>
<reference evidence="2 3" key="1">
    <citation type="submission" date="2020-02" db="EMBL/GenBank/DDBJ databases">
        <authorList>
            <person name="Li X.-J."/>
            <person name="Han X.-M."/>
        </authorList>
    </citation>
    <scope>NUCLEOTIDE SEQUENCE [LARGE SCALE GENOMIC DNA]</scope>
    <source>
        <strain evidence="2 3">CCTCC AB 2017055</strain>
    </source>
</reference>
<feature type="region of interest" description="Disordered" evidence="1">
    <location>
        <begin position="33"/>
        <end position="58"/>
    </location>
</feature>
<keyword evidence="3" id="KW-1185">Reference proteome</keyword>
<dbReference type="Proteomes" id="UP000475214">
    <property type="component" value="Unassembled WGS sequence"/>
</dbReference>
<proteinExistence type="predicted"/>
<comment type="caution">
    <text evidence="2">The sequence shown here is derived from an EMBL/GenBank/DDBJ whole genome shotgun (WGS) entry which is preliminary data.</text>
</comment>
<dbReference type="EMBL" id="JAAGOA010000034">
    <property type="protein sequence ID" value="NEE04409.1"/>
    <property type="molecule type" value="Genomic_DNA"/>
</dbReference>
<protein>
    <submittedName>
        <fullName evidence="2">Uncharacterized protein</fullName>
    </submittedName>
</protein>
<dbReference type="RefSeq" id="WP_163744917.1">
    <property type="nucleotide sequence ID" value="NZ_JAAGOA010000034.1"/>
</dbReference>
<organism evidence="2 3">
    <name type="scientific">Phytoactinopolyspora halotolerans</name>
    <dbReference type="NCBI Taxonomy" id="1981512"/>
    <lineage>
        <taxon>Bacteria</taxon>
        <taxon>Bacillati</taxon>
        <taxon>Actinomycetota</taxon>
        <taxon>Actinomycetes</taxon>
        <taxon>Jiangellales</taxon>
        <taxon>Jiangellaceae</taxon>
        <taxon>Phytoactinopolyspora</taxon>
    </lineage>
</organism>